<comment type="caution">
    <text evidence="1">The sequence shown here is derived from an EMBL/GenBank/DDBJ whole genome shotgun (WGS) entry which is preliminary data.</text>
</comment>
<dbReference type="EMBL" id="CM047900">
    <property type="protein sequence ID" value="KAJ0100532.1"/>
    <property type="molecule type" value="Genomic_DNA"/>
</dbReference>
<sequence>MEGTKRKVVKKEEPEEKVTETVKFGLSPLTSSSWTGFWETPSTGRRRKLPAHGYVTEDLTVGMKL</sequence>
<keyword evidence="2" id="KW-1185">Reference proteome</keyword>
<dbReference type="Proteomes" id="UP001164250">
    <property type="component" value="Chromosome 4"/>
</dbReference>
<gene>
    <name evidence="1" type="ORF">Patl1_19804</name>
</gene>
<proteinExistence type="predicted"/>
<evidence type="ECO:0000313" key="2">
    <source>
        <dbReference type="Proteomes" id="UP001164250"/>
    </source>
</evidence>
<protein>
    <submittedName>
        <fullName evidence="1">Uncharacterized protein</fullName>
    </submittedName>
</protein>
<evidence type="ECO:0000313" key="1">
    <source>
        <dbReference type="EMBL" id="KAJ0100532.1"/>
    </source>
</evidence>
<accession>A0ACC1BNY4</accession>
<reference evidence="2" key="1">
    <citation type="journal article" date="2023" name="G3 (Bethesda)">
        <title>Genome assembly and association tests identify interacting loci associated with vigor, precocity, and sex in interspecific pistachio rootstocks.</title>
        <authorList>
            <person name="Palmer W."/>
            <person name="Jacygrad E."/>
            <person name="Sagayaradj S."/>
            <person name="Cavanaugh K."/>
            <person name="Han R."/>
            <person name="Bertier L."/>
            <person name="Beede B."/>
            <person name="Kafkas S."/>
            <person name="Golino D."/>
            <person name="Preece J."/>
            <person name="Michelmore R."/>
        </authorList>
    </citation>
    <scope>NUCLEOTIDE SEQUENCE [LARGE SCALE GENOMIC DNA]</scope>
</reference>
<organism evidence="1 2">
    <name type="scientific">Pistacia atlantica</name>
    <dbReference type="NCBI Taxonomy" id="434234"/>
    <lineage>
        <taxon>Eukaryota</taxon>
        <taxon>Viridiplantae</taxon>
        <taxon>Streptophyta</taxon>
        <taxon>Embryophyta</taxon>
        <taxon>Tracheophyta</taxon>
        <taxon>Spermatophyta</taxon>
        <taxon>Magnoliopsida</taxon>
        <taxon>eudicotyledons</taxon>
        <taxon>Gunneridae</taxon>
        <taxon>Pentapetalae</taxon>
        <taxon>rosids</taxon>
        <taxon>malvids</taxon>
        <taxon>Sapindales</taxon>
        <taxon>Anacardiaceae</taxon>
        <taxon>Pistacia</taxon>
    </lineage>
</organism>
<name>A0ACC1BNY4_9ROSI</name>